<dbReference type="EMBL" id="QJKJ01003851">
    <property type="protein sequence ID" value="RDX96579.1"/>
    <property type="molecule type" value="Genomic_DNA"/>
</dbReference>
<evidence type="ECO:0000313" key="3">
    <source>
        <dbReference type="Proteomes" id="UP000257109"/>
    </source>
</evidence>
<evidence type="ECO:0000313" key="2">
    <source>
        <dbReference type="EMBL" id="RDX96579.1"/>
    </source>
</evidence>
<gene>
    <name evidence="2" type="ORF">CR513_20756</name>
</gene>
<dbReference type="OrthoDB" id="1731207at2759"/>
<accession>A0A371H1C5</accession>
<feature type="non-terminal residue" evidence="2">
    <location>
        <position position="1"/>
    </location>
</feature>
<dbReference type="PANTHER" id="PTHR35046">
    <property type="entry name" value="ZINC KNUCKLE (CCHC-TYPE) FAMILY PROTEIN"/>
    <property type="match status" value="1"/>
</dbReference>
<dbReference type="InterPro" id="IPR005162">
    <property type="entry name" value="Retrotrans_gag_dom"/>
</dbReference>
<dbReference type="GO" id="GO:0003676">
    <property type="term" value="F:nucleic acid binding"/>
    <property type="evidence" value="ECO:0007669"/>
    <property type="project" value="InterPro"/>
</dbReference>
<name>A0A371H1C5_MUCPR</name>
<feature type="domain" description="Retrotransposon gag" evidence="1">
    <location>
        <begin position="2"/>
        <end position="56"/>
    </location>
</feature>
<organism evidence="2 3">
    <name type="scientific">Mucuna pruriens</name>
    <name type="common">Velvet bean</name>
    <name type="synonym">Dolichos pruriens</name>
    <dbReference type="NCBI Taxonomy" id="157652"/>
    <lineage>
        <taxon>Eukaryota</taxon>
        <taxon>Viridiplantae</taxon>
        <taxon>Streptophyta</taxon>
        <taxon>Embryophyta</taxon>
        <taxon>Tracheophyta</taxon>
        <taxon>Spermatophyta</taxon>
        <taxon>Magnoliopsida</taxon>
        <taxon>eudicotyledons</taxon>
        <taxon>Gunneridae</taxon>
        <taxon>Pentapetalae</taxon>
        <taxon>rosids</taxon>
        <taxon>fabids</taxon>
        <taxon>Fabales</taxon>
        <taxon>Fabaceae</taxon>
        <taxon>Papilionoideae</taxon>
        <taxon>50 kb inversion clade</taxon>
        <taxon>NPAAA clade</taxon>
        <taxon>indigoferoid/millettioid clade</taxon>
        <taxon>Phaseoleae</taxon>
        <taxon>Mucuna</taxon>
    </lineage>
</organism>
<keyword evidence="3" id="KW-1185">Reference proteome</keyword>
<dbReference type="SUPFAM" id="SSF57756">
    <property type="entry name" value="Retrovirus zinc finger-like domains"/>
    <property type="match status" value="1"/>
</dbReference>
<dbReference type="GO" id="GO:0008270">
    <property type="term" value="F:zinc ion binding"/>
    <property type="evidence" value="ECO:0007669"/>
    <property type="project" value="InterPro"/>
</dbReference>
<dbReference type="Gene3D" id="4.10.60.10">
    <property type="entry name" value="Zinc finger, CCHC-type"/>
    <property type="match status" value="1"/>
</dbReference>
<dbReference type="PANTHER" id="PTHR35046:SF9">
    <property type="entry name" value="RNA-DIRECTED DNA POLYMERASE"/>
    <property type="match status" value="1"/>
</dbReference>
<dbReference type="Proteomes" id="UP000257109">
    <property type="component" value="Unassembled WGS sequence"/>
</dbReference>
<dbReference type="AlphaFoldDB" id="A0A371H1C5"/>
<comment type="caution">
    <text evidence="2">The sequence shown here is derived from an EMBL/GenBank/DDBJ whole genome shotgun (WGS) entry which is preliminary data.</text>
</comment>
<reference evidence="2" key="1">
    <citation type="submission" date="2018-05" db="EMBL/GenBank/DDBJ databases">
        <title>Draft genome of Mucuna pruriens seed.</title>
        <authorList>
            <person name="Nnadi N.E."/>
            <person name="Vos R."/>
            <person name="Hasami M.H."/>
            <person name="Devisetty U.K."/>
            <person name="Aguiy J.C."/>
        </authorList>
    </citation>
    <scope>NUCLEOTIDE SEQUENCE [LARGE SCALE GENOMIC DNA]</scope>
    <source>
        <strain evidence="2">JCA_2017</strain>
    </source>
</reference>
<sequence length="125" mass="14713">MPFSYVRDLHHKLQNLYQIFKSVKEYHKEMEINLLRAQIRERKDATVARFLDGLNREIQDMVQLHSYGILEELVHHATRGEETGRRRKTSSIKCFKSLGKGHIASQCPNKRAMIYLNELVSRSDD</sequence>
<evidence type="ECO:0000259" key="1">
    <source>
        <dbReference type="Pfam" id="PF03732"/>
    </source>
</evidence>
<protein>
    <recommendedName>
        <fullName evidence="1">Retrotransposon gag domain-containing protein</fullName>
    </recommendedName>
</protein>
<dbReference type="Pfam" id="PF03732">
    <property type="entry name" value="Retrotrans_gag"/>
    <property type="match status" value="1"/>
</dbReference>
<dbReference type="InterPro" id="IPR036875">
    <property type="entry name" value="Znf_CCHC_sf"/>
</dbReference>
<proteinExistence type="predicted"/>